<comment type="caution">
    <text evidence="2">The sequence shown here is derived from an EMBL/GenBank/DDBJ whole genome shotgun (WGS) entry which is preliminary data.</text>
</comment>
<feature type="chain" id="PRO_5018038727" description="Extracellular membrane protein CFEM domain-containing protein" evidence="1">
    <location>
        <begin position="21"/>
        <end position="86"/>
    </location>
</feature>
<dbReference type="Proteomes" id="UP000266673">
    <property type="component" value="Unassembled WGS sequence"/>
</dbReference>
<keyword evidence="3" id="KW-1185">Reference proteome</keyword>
<dbReference type="EMBL" id="QKWP01000061">
    <property type="protein sequence ID" value="RIB28597.1"/>
    <property type="molecule type" value="Genomic_DNA"/>
</dbReference>
<name>A0A397W4X1_9GLOM</name>
<feature type="signal peptide" evidence="1">
    <location>
        <begin position="1"/>
        <end position="20"/>
    </location>
</feature>
<dbReference type="AlphaFoldDB" id="A0A397W4X1"/>
<keyword evidence="1" id="KW-0732">Signal</keyword>
<evidence type="ECO:0000313" key="2">
    <source>
        <dbReference type="EMBL" id="RIB28597.1"/>
    </source>
</evidence>
<protein>
    <recommendedName>
        <fullName evidence="4">Extracellular membrane protein CFEM domain-containing protein</fullName>
    </recommendedName>
</protein>
<evidence type="ECO:0000313" key="3">
    <source>
        <dbReference type="Proteomes" id="UP000266673"/>
    </source>
</evidence>
<proteinExistence type="predicted"/>
<sequence length="86" mass="9841">MKANFIFFFVTVFLFALASANPRPFRRSPQTEAQYCTVDCQNAYKKCISGTTGYGYNDVSAQNDCQVKVTKCYEKCNKKDNTYNAY</sequence>
<reference evidence="2 3" key="1">
    <citation type="submission" date="2018-06" db="EMBL/GenBank/DDBJ databases">
        <title>Comparative genomics reveals the genomic features of Rhizophagus irregularis, R. cerebriforme, R. diaphanum and Gigaspora rosea, and their symbiotic lifestyle signature.</title>
        <authorList>
            <person name="Morin E."/>
            <person name="San Clemente H."/>
            <person name="Chen E.C.H."/>
            <person name="De La Providencia I."/>
            <person name="Hainaut M."/>
            <person name="Kuo A."/>
            <person name="Kohler A."/>
            <person name="Murat C."/>
            <person name="Tang N."/>
            <person name="Roy S."/>
            <person name="Loubradou J."/>
            <person name="Henrissat B."/>
            <person name="Grigoriev I.V."/>
            <person name="Corradi N."/>
            <person name="Roux C."/>
            <person name="Martin F.M."/>
        </authorList>
    </citation>
    <scope>NUCLEOTIDE SEQUENCE [LARGE SCALE GENOMIC DNA]</scope>
    <source>
        <strain evidence="2 3">DAOM 194757</strain>
    </source>
</reference>
<dbReference type="OrthoDB" id="10308763at2759"/>
<organism evidence="2 3">
    <name type="scientific">Gigaspora rosea</name>
    <dbReference type="NCBI Taxonomy" id="44941"/>
    <lineage>
        <taxon>Eukaryota</taxon>
        <taxon>Fungi</taxon>
        <taxon>Fungi incertae sedis</taxon>
        <taxon>Mucoromycota</taxon>
        <taxon>Glomeromycotina</taxon>
        <taxon>Glomeromycetes</taxon>
        <taxon>Diversisporales</taxon>
        <taxon>Gigasporaceae</taxon>
        <taxon>Gigaspora</taxon>
    </lineage>
</organism>
<gene>
    <name evidence="2" type="ORF">C2G38_2058977</name>
</gene>
<accession>A0A397W4X1</accession>
<evidence type="ECO:0000256" key="1">
    <source>
        <dbReference type="SAM" id="SignalP"/>
    </source>
</evidence>
<evidence type="ECO:0008006" key="4">
    <source>
        <dbReference type="Google" id="ProtNLM"/>
    </source>
</evidence>